<organism evidence="2 3">
    <name type="scientific">Clostridium porci</name>
    <dbReference type="NCBI Taxonomy" id="2605778"/>
    <lineage>
        <taxon>Bacteria</taxon>
        <taxon>Bacillati</taxon>
        <taxon>Bacillota</taxon>
        <taxon>Clostridia</taxon>
        <taxon>Eubacteriales</taxon>
        <taxon>Clostridiaceae</taxon>
        <taxon>Clostridium</taxon>
    </lineage>
</organism>
<reference evidence="2 3" key="1">
    <citation type="submission" date="2019-08" db="EMBL/GenBank/DDBJ databases">
        <title>In-depth cultivation of the pig gut microbiome towards novel bacterial diversity and tailored functional studies.</title>
        <authorList>
            <person name="Wylensek D."/>
            <person name="Hitch T.C.A."/>
            <person name="Clavel T."/>
        </authorList>
    </citation>
    <scope>NUCLEOTIDE SEQUENCE [LARGE SCALE GENOMIC DNA]</scope>
    <source>
        <strain evidence="2 3">WCA-389-WT-23D1</strain>
    </source>
</reference>
<dbReference type="Proteomes" id="UP000429958">
    <property type="component" value="Unassembled WGS sequence"/>
</dbReference>
<dbReference type="AlphaFoldDB" id="A0A7X2TE14"/>
<dbReference type="Gene3D" id="2.30.110.50">
    <property type="match status" value="1"/>
</dbReference>
<accession>A0A7X2TE14</accession>
<evidence type="ECO:0000256" key="1">
    <source>
        <dbReference type="SAM" id="MobiDB-lite"/>
    </source>
</evidence>
<sequence>MGAIEQGRLRVSEISCEGTPFYLWISQGFNRHGRMKVGIWVSEGEREGIRTGMPVILEVDGGGPVFCGVVKKATVGKEKGQGCVYIEAETGSSLLDRKKRSRSFQKQERSYEELVGEVTAPYQGYPVWKSGAGGEKKCGFLFQYEETDWEFIRRAVSSGGNGILPESRFSGNGFYIGLPDSQGEVELKADHYYERKRIPGSMLEDGTICTGPEYVVKDCYQMLYPGERVRFRGKSLAIAEKESRLEGGYLKNTYILRGEEGFQTAPIYNYGLIGASVEGRVVESGPEKSRLSLSTDTAGEPADSWHSRPVFYSGGGSGYSGRPENGDTLYLYFPTEHEEDRSILGGGGAGYETLHAVTQQVMDDTAAEEEEAEKSQPLPMGVENQGAAVQKKAGGKPPKADAANMTGYKNWSTPGKQGLSLNTGGIRLQNGTGTAVGMGKGGMSLTGKGGAGLKGKNGIEVDMLCAKQVSLRAAEYIYIQCGMSAAALLPEGIHLKGTRVQLDSPLNEQGENVFSEDSIEALKEMYYNEKWGSPLQLFMPDGTVIGRVWGLEGNAALRKYFEENVLGTGEYVNYLDSETLDPYYKDRMMDPTSRENYENGLYFQWLSATYGKTGMDKAGEWLLSKEGRHAALDAVGFFLEPADAINAIVYLTEGDWGNAALSGISVFPLLGDLVAKGGKGTKYLLKAADMTKLKRSKKAVKALENIDLFVKARKAEMGELQKWIQKSLDNLANGGDRYVLEYVTPDGIIHRIKTSNDFRVHVNLMDEAGDTLHEAIRIGEKAGNGGELAGDAGKAVKGSADVLDDMAESTLKGGSKLKIEEVIPPGSTHPVKVYTDGNTQINTGKIDTYIRGCLII</sequence>
<name>A0A7X2TE14_9CLOT</name>
<evidence type="ECO:0000313" key="3">
    <source>
        <dbReference type="Proteomes" id="UP000429958"/>
    </source>
</evidence>
<dbReference type="EMBL" id="VUMD01000032">
    <property type="protein sequence ID" value="MSS38634.1"/>
    <property type="molecule type" value="Genomic_DNA"/>
</dbReference>
<dbReference type="Gene3D" id="3.55.50.10">
    <property type="entry name" value="Baseplate protein-like domains"/>
    <property type="match status" value="1"/>
</dbReference>
<gene>
    <name evidence="2" type="ORF">FYJ39_19515</name>
</gene>
<dbReference type="CDD" id="cd20745">
    <property type="entry name" value="FIX_RhsA_AHH_HNH-like"/>
    <property type="match status" value="1"/>
</dbReference>
<dbReference type="RefSeq" id="WP_154474018.1">
    <property type="nucleotide sequence ID" value="NZ_VUMD01000032.1"/>
</dbReference>
<protein>
    <submittedName>
        <fullName evidence="2">Uncharacterized protein</fullName>
    </submittedName>
</protein>
<comment type="caution">
    <text evidence="2">The sequence shown here is derived from an EMBL/GenBank/DDBJ whole genome shotgun (WGS) entry which is preliminary data.</text>
</comment>
<dbReference type="SUPFAM" id="SSF69279">
    <property type="entry name" value="Phage tail proteins"/>
    <property type="match status" value="1"/>
</dbReference>
<proteinExistence type="predicted"/>
<evidence type="ECO:0000313" key="2">
    <source>
        <dbReference type="EMBL" id="MSS38634.1"/>
    </source>
</evidence>
<feature type="region of interest" description="Disordered" evidence="1">
    <location>
        <begin position="286"/>
        <end position="309"/>
    </location>
</feature>
<keyword evidence="3" id="KW-1185">Reference proteome</keyword>